<feature type="compositionally biased region" description="Low complexity" evidence="1">
    <location>
        <begin position="382"/>
        <end position="398"/>
    </location>
</feature>
<feature type="compositionally biased region" description="Low complexity" evidence="1">
    <location>
        <begin position="264"/>
        <end position="290"/>
    </location>
</feature>
<name>A0A423VXV5_CYTCH</name>
<evidence type="ECO:0000313" key="3">
    <source>
        <dbReference type="Proteomes" id="UP000284375"/>
    </source>
</evidence>
<feature type="compositionally biased region" description="Low complexity" evidence="1">
    <location>
        <begin position="119"/>
        <end position="130"/>
    </location>
</feature>
<feature type="region of interest" description="Disordered" evidence="1">
    <location>
        <begin position="225"/>
        <end position="247"/>
    </location>
</feature>
<proteinExistence type="predicted"/>
<feature type="region of interest" description="Disordered" evidence="1">
    <location>
        <begin position="264"/>
        <end position="326"/>
    </location>
</feature>
<feature type="compositionally biased region" description="Pro residues" evidence="1">
    <location>
        <begin position="1"/>
        <end position="23"/>
    </location>
</feature>
<dbReference type="AlphaFoldDB" id="A0A423VXV5"/>
<sequence>MTDPAPIPDRQPSPGVQPPPLSLPTPVAEASNNPIEAEPLPPVHEEDEQLQHQHEHGHHQLLPELQPQQPPPFQPLFTLVTDSTTRATHHPRVHYIFSDDDPEILTEALAHYGPQKQNTLSSPSGSGTTLEARDRPRQPSTASITTPNNERVIILDLVPKATNTTAATATTTTATAAHSDEHSAAAATASSAGGGGGGYDVAWASSLSSDWAVVSARISPMADDINASSTGAGPSAAGDPDGENNPQQQQLILRIEGLGLDAVAPSRAPGTRARRSSTATATGAGAAGRRPSIEERGDLRMSGSSGAAPQGQGQGQERGREDYAAIMDEFDRRMGVLRKVVDAGMERQRRLAADEEDTAPEGLPSGTHTHDWGLEQGGVGGSFVQQQQRQGRAVSAASMRPSEGGE</sequence>
<dbReference type="EMBL" id="LJZO01000022">
    <property type="protein sequence ID" value="ROV95906.1"/>
    <property type="molecule type" value="Genomic_DNA"/>
</dbReference>
<dbReference type="Proteomes" id="UP000284375">
    <property type="component" value="Unassembled WGS sequence"/>
</dbReference>
<gene>
    <name evidence="2" type="ORF">VSDG_05143</name>
</gene>
<feature type="compositionally biased region" description="Low complexity" evidence="1">
    <location>
        <begin position="227"/>
        <end position="239"/>
    </location>
</feature>
<feature type="compositionally biased region" description="Basic and acidic residues" evidence="1">
    <location>
        <begin position="317"/>
        <end position="326"/>
    </location>
</feature>
<feature type="compositionally biased region" description="Polar residues" evidence="1">
    <location>
        <begin position="138"/>
        <end position="148"/>
    </location>
</feature>
<accession>A0A423VXV5</accession>
<evidence type="ECO:0000313" key="2">
    <source>
        <dbReference type="EMBL" id="ROV95906.1"/>
    </source>
</evidence>
<reference evidence="2 3" key="1">
    <citation type="submission" date="2015-09" db="EMBL/GenBank/DDBJ databases">
        <title>Host preference determinants of Valsa canker pathogens revealed by comparative genomics.</title>
        <authorList>
            <person name="Yin Z."/>
            <person name="Huang L."/>
        </authorList>
    </citation>
    <scope>NUCLEOTIDE SEQUENCE [LARGE SCALE GENOMIC DNA]</scope>
    <source>
        <strain evidence="2 3">YSFL</strain>
    </source>
</reference>
<evidence type="ECO:0000256" key="1">
    <source>
        <dbReference type="SAM" id="MobiDB-lite"/>
    </source>
</evidence>
<feature type="region of interest" description="Disordered" evidence="1">
    <location>
        <begin position="349"/>
        <end position="406"/>
    </location>
</feature>
<comment type="caution">
    <text evidence="2">The sequence shown here is derived from an EMBL/GenBank/DDBJ whole genome shotgun (WGS) entry which is preliminary data.</text>
</comment>
<protein>
    <submittedName>
        <fullName evidence="2">Uncharacterized protein</fullName>
    </submittedName>
</protein>
<organism evidence="2 3">
    <name type="scientific">Cytospora chrysosperma</name>
    <name type="common">Cytospora canker fungus</name>
    <name type="synonym">Sphaeria chrysosperma</name>
    <dbReference type="NCBI Taxonomy" id="252740"/>
    <lineage>
        <taxon>Eukaryota</taxon>
        <taxon>Fungi</taxon>
        <taxon>Dikarya</taxon>
        <taxon>Ascomycota</taxon>
        <taxon>Pezizomycotina</taxon>
        <taxon>Sordariomycetes</taxon>
        <taxon>Sordariomycetidae</taxon>
        <taxon>Diaporthales</taxon>
        <taxon>Cytosporaceae</taxon>
        <taxon>Cytospora</taxon>
    </lineage>
</organism>
<feature type="region of interest" description="Disordered" evidence="1">
    <location>
        <begin position="1"/>
        <end position="73"/>
    </location>
</feature>
<dbReference type="OrthoDB" id="1681166at2759"/>
<keyword evidence="3" id="KW-1185">Reference proteome</keyword>
<dbReference type="STRING" id="252740.A0A423VXV5"/>
<feature type="region of interest" description="Disordered" evidence="1">
    <location>
        <begin position="113"/>
        <end position="148"/>
    </location>
</feature>